<evidence type="ECO:0000259" key="8">
    <source>
        <dbReference type="SMART" id="SM00922"/>
    </source>
</evidence>
<dbReference type="InterPro" id="IPR034603">
    <property type="entry name" value="Dipeptide_epimerase"/>
</dbReference>
<dbReference type="HOGENOM" id="CLU_030273_4_0_12"/>
<dbReference type="Pfam" id="PF02746">
    <property type="entry name" value="MR_MLE_N"/>
    <property type="match status" value="1"/>
</dbReference>
<keyword evidence="2 6" id="KW-0479">Metal-binding</keyword>
<evidence type="ECO:0000313" key="9">
    <source>
        <dbReference type="EMBL" id="ADK83064.1"/>
    </source>
</evidence>
<dbReference type="Proteomes" id="UP000002318">
    <property type="component" value="Chromosome"/>
</dbReference>
<dbReference type="SUPFAM" id="SSF54826">
    <property type="entry name" value="Enolase N-terminal domain-like"/>
    <property type="match status" value="1"/>
</dbReference>
<dbReference type="SFLD" id="SFLDF00009">
    <property type="entry name" value="o-succinylbenzoate_synthase"/>
    <property type="match status" value="1"/>
</dbReference>
<evidence type="ECO:0000256" key="7">
    <source>
        <dbReference type="RuleBase" id="RU366006"/>
    </source>
</evidence>
<evidence type="ECO:0000256" key="3">
    <source>
        <dbReference type="ARBA" id="ARBA00022842"/>
    </source>
</evidence>
<proteinExistence type="inferred from homology"/>
<evidence type="ECO:0000256" key="4">
    <source>
        <dbReference type="ARBA" id="ARBA00023235"/>
    </source>
</evidence>
<dbReference type="GO" id="GO:0016855">
    <property type="term" value="F:racemase and epimerase activity, acting on amino acids and derivatives"/>
    <property type="evidence" value="ECO:0007669"/>
    <property type="project" value="UniProtKB-UniRule"/>
</dbReference>
<dbReference type="Gene3D" id="3.30.390.10">
    <property type="entry name" value="Enolase-like, N-terminal domain"/>
    <property type="match status" value="1"/>
</dbReference>
<organism evidence="9 10">
    <name type="scientific">Sediminispirochaeta smaragdinae (strain DSM 11293 / JCM 15392 / SEBR 4228)</name>
    <name type="common">Spirochaeta smaragdinae</name>
    <dbReference type="NCBI Taxonomy" id="573413"/>
    <lineage>
        <taxon>Bacteria</taxon>
        <taxon>Pseudomonadati</taxon>
        <taxon>Spirochaetota</taxon>
        <taxon>Spirochaetia</taxon>
        <taxon>Spirochaetales</taxon>
        <taxon>Spirochaetaceae</taxon>
        <taxon>Sediminispirochaeta</taxon>
    </lineage>
</organism>
<accession>E1R995</accession>
<dbReference type="GO" id="GO:0046872">
    <property type="term" value="F:metal ion binding"/>
    <property type="evidence" value="ECO:0007669"/>
    <property type="project" value="UniProtKB-KW"/>
</dbReference>
<dbReference type="EC" id="5.1.1.-" evidence="7"/>
<dbReference type="KEGG" id="ssm:Spirs_3979"/>
<protein>
    <recommendedName>
        <fullName evidence="7">Dipeptide epimerase</fullName>
        <ecNumber evidence="7">5.1.1.-</ecNumber>
    </recommendedName>
</protein>
<name>E1R995_SEDSS</name>
<evidence type="ECO:0000256" key="5">
    <source>
        <dbReference type="PIRSR" id="PIRSR634603-1"/>
    </source>
</evidence>
<dbReference type="SUPFAM" id="SSF51604">
    <property type="entry name" value="Enolase C-terminal domain-like"/>
    <property type="match status" value="1"/>
</dbReference>
<dbReference type="Gene3D" id="3.20.20.120">
    <property type="entry name" value="Enolase-like C-terminal domain"/>
    <property type="match status" value="1"/>
</dbReference>
<feature type="active site" description="Proton acceptor; specific for (R)-substrate epimerization" evidence="5">
    <location>
        <position position="162"/>
    </location>
</feature>
<dbReference type="STRING" id="573413.Spirs_3979"/>
<feature type="active site" description="Proton acceptor; specific for (S)-substrate epimerization" evidence="5">
    <location>
        <position position="267"/>
    </location>
</feature>
<gene>
    <name evidence="9" type="ordered locus">Spirs_3979</name>
</gene>
<evidence type="ECO:0000256" key="6">
    <source>
        <dbReference type="PIRSR" id="PIRSR634603-3"/>
    </source>
</evidence>
<dbReference type="InterPro" id="IPR013341">
    <property type="entry name" value="Mandelate_racemase_N_dom"/>
</dbReference>
<dbReference type="SMART" id="SM00922">
    <property type="entry name" value="MR_MLE"/>
    <property type="match status" value="1"/>
</dbReference>
<dbReference type="GO" id="GO:0009063">
    <property type="term" value="P:amino acid catabolic process"/>
    <property type="evidence" value="ECO:0007669"/>
    <property type="project" value="InterPro"/>
</dbReference>
<dbReference type="PROSITE" id="PS00908">
    <property type="entry name" value="MR_MLE_1"/>
    <property type="match status" value="1"/>
</dbReference>
<dbReference type="Pfam" id="PF13378">
    <property type="entry name" value="MR_MLE_C"/>
    <property type="match status" value="1"/>
</dbReference>
<dbReference type="CDD" id="cd03319">
    <property type="entry name" value="L-Ala-DL-Glu_epimerase"/>
    <property type="match status" value="1"/>
</dbReference>
<dbReference type="AlphaFoldDB" id="E1R995"/>
<dbReference type="OrthoDB" id="9775391at2"/>
<dbReference type="SFLD" id="SFLDG00180">
    <property type="entry name" value="muconate_cycloisomerase"/>
    <property type="match status" value="1"/>
</dbReference>
<feature type="binding site" evidence="6">
    <location>
        <position position="216"/>
    </location>
    <ligand>
        <name>Mg(2+)</name>
        <dbReference type="ChEBI" id="CHEBI:18420"/>
    </ligand>
</feature>
<evidence type="ECO:0000256" key="2">
    <source>
        <dbReference type="ARBA" id="ARBA00022723"/>
    </source>
</evidence>
<feature type="domain" description="Mandelate racemase/muconate lactonizing enzyme C-terminal" evidence="8">
    <location>
        <begin position="141"/>
        <end position="237"/>
    </location>
</feature>
<dbReference type="InterPro" id="IPR013342">
    <property type="entry name" value="Mandelate_racemase_C"/>
</dbReference>
<dbReference type="InterPro" id="IPR029065">
    <property type="entry name" value="Enolase_C-like"/>
</dbReference>
<dbReference type="EMBL" id="CP002116">
    <property type="protein sequence ID" value="ADK83064.1"/>
    <property type="molecule type" value="Genomic_DNA"/>
</dbReference>
<comment type="similarity">
    <text evidence="1 7">Belongs to the mandelate racemase/muconate lactonizing enzyme family.</text>
</comment>
<feature type="binding site" evidence="6">
    <location>
        <position position="243"/>
    </location>
    <ligand>
        <name>Mg(2+)</name>
        <dbReference type="ChEBI" id="CHEBI:18420"/>
    </ligand>
</feature>
<dbReference type="InterPro" id="IPR036849">
    <property type="entry name" value="Enolase-like_C_sf"/>
</dbReference>
<evidence type="ECO:0000313" key="10">
    <source>
        <dbReference type="Proteomes" id="UP000002318"/>
    </source>
</evidence>
<dbReference type="PANTHER" id="PTHR48073:SF2">
    <property type="entry name" value="O-SUCCINYLBENZOATE SYNTHASE"/>
    <property type="match status" value="1"/>
</dbReference>
<dbReference type="eggNOG" id="COG4948">
    <property type="taxonomic scope" value="Bacteria"/>
</dbReference>
<dbReference type="SFLD" id="SFLDS00001">
    <property type="entry name" value="Enolase"/>
    <property type="match status" value="1"/>
</dbReference>
<keyword evidence="4 7" id="KW-0413">Isomerase</keyword>
<dbReference type="PANTHER" id="PTHR48073">
    <property type="entry name" value="O-SUCCINYLBENZOATE SYNTHASE-RELATED"/>
    <property type="match status" value="1"/>
</dbReference>
<dbReference type="InterPro" id="IPR018110">
    <property type="entry name" value="Mandel_Rmase/mucon_lact_enz_CS"/>
</dbReference>
<keyword evidence="3 6" id="KW-0460">Magnesium</keyword>
<reference evidence="9 10" key="1">
    <citation type="journal article" date="2010" name="Stand. Genomic Sci.">
        <title>Complete genome sequence of Spirochaeta smaragdinae type strain (SEBR 4228).</title>
        <authorList>
            <person name="Mavromatis K."/>
            <person name="Yasawong M."/>
            <person name="Chertkov O."/>
            <person name="Lapidus A."/>
            <person name="Lucas S."/>
            <person name="Nolan M."/>
            <person name="Del Rio T.G."/>
            <person name="Tice H."/>
            <person name="Cheng J.F."/>
            <person name="Pitluck S."/>
            <person name="Liolios K."/>
            <person name="Ivanova N."/>
            <person name="Tapia R."/>
            <person name="Han C."/>
            <person name="Bruce D."/>
            <person name="Goodwin L."/>
            <person name="Pati A."/>
            <person name="Chen A."/>
            <person name="Palaniappan K."/>
            <person name="Land M."/>
            <person name="Hauser L."/>
            <person name="Chang Y.J."/>
            <person name="Jeffries C.D."/>
            <person name="Detter J.C."/>
            <person name="Rohde M."/>
            <person name="Brambilla E."/>
            <person name="Spring S."/>
            <person name="Goker M."/>
            <person name="Sikorski J."/>
            <person name="Woyke T."/>
            <person name="Bristow J."/>
            <person name="Eisen J.A."/>
            <person name="Markowitz V."/>
            <person name="Hugenholtz P."/>
            <person name="Klenk H.P."/>
            <person name="Kyrpides N.C."/>
        </authorList>
    </citation>
    <scope>NUCLEOTIDE SEQUENCE [LARGE SCALE GENOMIC DNA]</scope>
    <source>
        <strain evidence="10">DSM 11293 / JCM 15392 / SEBR 4228</strain>
    </source>
</reference>
<dbReference type="FunFam" id="3.30.390.10:FF:000009">
    <property type="entry name" value="Hydrophobic dipeptide epimerase"/>
    <property type="match status" value="1"/>
</dbReference>
<dbReference type="InterPro" id="IPR029017">
    <property type="entry name" value="Enolase-like_N"/>
</dbReference>
<comment type="cofactor">
    <cofactor evidence="6 7">
        <name>Mg(2+)</name>
        <dbReference type="ChEBI" id="CHEBI:18420"/>
    </cofactor>
    <text evidence="6 7">Binds 1 Mg(2+) ion per subunit.</text>
</comment>
<feature type="binding site" evidence="6">
    <location>
        <position position="190"/>
    </location>
    <ligand>
        <name>Mg(2+)</name>
        <dbReference type="ChEBI" id="CHEBI:18420"/>
    </ligand>
</feature>
<dbReference type="RefSeq" id="WP_013256521.1">
    <property type="nucleotide sequence ID" value="NC_014364.1"/>
</dbReference>
<sequence>MKILRCEVWPVTLKLRAPFTIAYSTLDETVNVFFRIVTDTGLTGCGVAAPDEMVTGENETTILPALRETAEPLLRGSDPLKMGMLIEKLGKVLPKEPTARAAVDMALFDLLGKKAHLPLFQLLGACRSSIKTSVTVGIMPLEETLEETRRWIAKGFSAIKLKGGLNLEEDIRKVRRLRELLGPGVGLRFDANQGYSVEEAQRFIEETALAKLEAIEQPTPAASPSLLGDVRAGGRGVVPVMADESLLKLSDAFHLARKKLVDMLNIKLMKTGGIRPAERIAAIARAAGQEIMVGCMDEAGLGVAAGLHFALAQPDVRYADLDGYFDFTNDTTASAVQVKNGLLYPTGEPGLGFEVSM</sequence>
<evidence type="ECO:0000256" key="1">
    <source>
        <dbReference type="ARBA" id="ARBA00008031"/>
    </source>
</evidence>
<keyword evidence="10" id="KW-1185">Reference proteome</keyword>
<dbReference type="GO" id="GO:0006518">
    <property type="term" value="P:peptide metabolic process"/>
    <property type="evidence" value="ECO:0007669"/>
    <property type="project" value="UniProtKB-ARBA"/>
</dbReference>